<reference evidence="1 2" key="1">
    <citation type="submission" date="2020-07" db="EMBL/GenBank/DDBJ databases">
        <title>Complete genome and description of Selenomonas timonensis sp. nov., a new bacterium isolated from a gingivitis subject.</title>
        <authorList>
            <person name="Antezack A."/>
        </authorList>
    </citation>
    <scope>NUCLEOTIDE SEQUENCE [LARGE SCALE GENOMIC DNA]</scope>
    <source>
        <strain evidence="1 2">Marseille-Q3039</strain>
    </source>
</reference>
<evidence type="ECO:0000313" key="1">
    <source>
        <dbReference type="EMBL" id="QNH54852.1"/>
    </source>
</evidence>
<dbReference type="SUPFAM" id="SSF51197">
    <property type="entry name" value="Clavaminate synthase-like"/>
    <property type="match status" value="1"/>
</dbReference>
<dbReference type="RefSeq" id="WP_185980779.1">
    <property type="nucleotide sequence ID" value="NZ_CP060204.1"/>
</dbReference>
<dbReference type="AlphaFoldDB" id="A0A7G7VL59"/>
<organism evidence="1 2">
    <name type="scientific">Selenomonas timonae</name>
    <dbReference type="NCBI Taxonomy" id="2754044"/>
    <lineage>
        <taxon>Bacteria</taxon>
        <taxon>Bacillati</taxon>
        <taxon>Bacillota</taxon>
        <taxon>Negativicutes</taxon>
        <taxon>Selenomonadales</taxon>
        <taxon>Selenomonadaceae</taxon>
        <taxon>Selenomonas</taxon>
    </lineage>
</organism>
<dbReference type="GO" id="GO:0005829">
    <property type="term" value="C:cytosol"/>
    <property type="evidence" value="ECO:0007669"/>
    <property type="project" value="TreeGrafter"/>
</dbReference>
<dbReference type="PANTHER" id="PTHR34986:SF1">
    <property type="entry name" value="PROTEIN YIAL"/>
    <property type="match status" value="1"/>
</dbReference>
<dbReference type="NCBIfam" id="TIGR00022">
    <property type="entry name" value="YhcH/YjgK/YiaL family protein"/>
    <property type="match status" value="1"/>
</dbReference>
<dbReference type="Proteomes" id="UP000515480">
    <property type="component" value="Chromosome"/>
</dbReference>
<dbReference type="KEGG" id="stim:H1B31_02535"/>
<name>A0A7G7VL59_9FIRM</name>
<proteinExistence type="predicted"/>
<sequence>MIYGSIHHEKTYAFLPPRIQQALAFAREHDLAALPTGRNEIAGDDLYVNIAHYTTGERSEKIWEAHRAYIDIHVLSEGTEIIDVSLIERMQIHPYEEDKDYVPADGAVTSSTIMRPGDFLICYPEDVHRSGVKVDEAAPLKKGIFKVRVE</sequence>
<dbReference type="EMBL" id="CP060204">
    <property type="protein sequence ID" value="QNH54852.1"/>
    <property type="molecule type" value="Genomic_DNA"/>
</dbReference>
<gene>
    <name evidence="1" type="ORF">H1B31_02535</name>
</gene>
<evidence type="ECO:0000313" key="2">
    <source>
        <dbReference type="Proteomes" id="UP000515480"/>
    </source>
</evidence>
<dbReference type="PANTHER" id="PTHR34986">
    <property type="entry name" value="EVOLVED BETA-GALACTOSIDASE SUBUNIT BETA"/>
    <property type="match status" value="1"/>
</dbReference>
<dbReference type="Pfam" id="PF04074">
    <property type="entry name" value="DUF386"/>
    <property type="match status" value="1"/>
</dbReference>
<dbReference type="Gene3D" id="2.60.120.370">
    <property type="entry name" value="YhcH/YjgK/YiaL"/>
    <property type="match status" value="1"/>
</dbReference>
<dbReference type="InterPro" id="IPR037012">
    <property type="entry name" value="NanQ/TabA/YiaL_sf"/>
</dbReference>
<protein>
    <submittedName>
        <fullName evidence="1">YhcH/YjgK/YiaL family protein</fullName>
    </submittedName>
</protein>
<dbReference type="InterPro" id="IPR004375">
    <property type="entry name" value="NanQ/TabA/YiaL"/>
</dbReference>
<keyword evidence="2" id="KW-1185">Reference proteome</keyword>
<accession>A0A7G7VL59</accession>